<dbReference type="PANTHER" id="PTHR24255:SF27">
    <property type="entry name" value="HAPTOGLOBIN-RELATED PROTEIN"/>
    <property type="match status" value="1"/>
</dbReference>
<dbReference type="CDD" id="cd00041">
    <property type="entry name" value="CUB"/>
    <property type="match status" value="1"/>
</dbReference>
<evidence type="ECO:0000256" key="5">
    <source>
        <dbReference type="SAM" id="SignalP"/>
    </source>
</evidence>
<dbReference type="InterPro" id="IPR000859">
    <property type="entry name" value="CUB_dom"/>
</dbReference>
<dbReference type="Pfam" id="PF00431">
    <property type="entry name" value="CUB"/>
    <property type="match status" value="1"/>
</dbReference>
<evidence type="ECO:0000259" key="6">
    <source>
        <dbReference type="PROSITE" id="PS01180"/>
    </source>
</evidence>
<keyword evidence="8" id="KW-1185">Reference proteome</keyword>
<dbReference type="GO" id="GO:0031638">
    <property type="term" value="P:zymogen activation"/>
    <property type="evidence" value="ECO:0007669"/>
    <property type="project" value="TreeGrafter"/>
</dbReference>
<proteinExistence type="predicted"/>
<protein>
    <recommendedName>
        <fullName evidence="6">CUB domain-containing protein</fullName>
    </recommendedName>
</protein>
<dbReference type="GO" id="GO:0072562">
    <property type="term" value="C:blood microparticle"/>
    <property type="evidence" value="ECO:0007669"/>
    <property type="project" value="TreeGrafter"/>
</dbReference>
<evidence type="ECO:0000256" key="4">
    <source>
        <dbReference type="PROSITE-ProRule" id="PRU00059"/>
    </source>
</evidence>
<dbReference type="PROSITE" id="PS01180">
    <property type="entry name" value="CUB"/>
    <property type="match status" value="1"/>
</dbReference>
<accession>A0A553PLY7</accession>
<dbReference type="SMART" id="SM00042">
    <property type="entry name" value="CUB"/>
    <property type="match status" value="1"/>
</dbReference>
<feature type="chain" id="PRO_5022012254" description="CUB domain-containing protein" evidence="5">
    <location>
        <begin position="37"/>
        <end position="259"/>
    </location>
</feature>
<keyword evidence="3 4" id="KW-1015">Disulfide bond</keyword>
<feature type="domain" description="CUB" evidence="6">
    <location>
        <begin position="126"/>
        <end position="248"/>
    </location>
</feature>
<evidence type="ECO:0000256" key="2">
    <source>
        <dbReference type="ARBA" id="ARBA00022525"/>
    </source>
</evidence>
<comment type="caution">
    <text evidence="7">The sequence shown here is derived from an EMBL/GenBank/DDBJ whole genome shotgun (WGS) entry which is preliminary data.</text>
</comment>
<feature type="signal peptide" evidence="5">
    <location>
        <begin position="1"/>
        <end position="36"/>
    </location>
</feature>
<keyword evidence="2" id="KW-0964">Secreted</keyword>
<dbReference type="EMBL" id="VCGU01000003">
    <property type="protein sequence ID" value="TRY78688.1"/>
    <property type="molecule type" value="Genomic_DNA"/>
</dbReference>
<comment type="caution">
    <text evidence="4">Lacks conserved residue(s) required for the propagation of feature annotation.</text>
</comment>
<gene>
    <name evidence="7" type="ORF">TCAL_04232</name>
</gene>
<evidence type="ECO:0000256" key="3">
    <source>
        <dbReference type="ARBA" id="ARBA00023157"/>
    </source>
</evidence>
<dbReference type="GO" id="GO:0004252">
    <property type="term" value="F:serine-type endopeptidase activity"/>
    <property type="evidence" value="ECO:0007669"/>
    <property type="project" value="TreeGrafter"/>
</dbReference>
<organism evidence="7 8">
    <name type="scientific">Tigriopus californicus</name>
    <name type="common">Marine copepod</name>
    <dbReference type="NCBI Taxonomy" id="6832"/>
    <lineage>
        <taxon>Eukaryota</taxon>
        <taxon>Metazoa</taxon>
        <taxon>Ecdysozoa</taxon>
        <taxon>Arthropoda</taxon>
        <taxon>Crustacea</taxon>
        <taxon>Multicrustacea</taxon>
        <taxon>Hexanauplia</taxon>
        <taxon>Copepoda</taxon>
        <taxon>Harpacticoida</taxon>
        <taxon>Harpacticidae</taxon>
        <taxon>Tigriopus</taxon>
    </lineage>
</organism>
<comment type="subcellular location">
    <subcellularLocation>
        <location evidence="1">Secreted</location>
    </subcellularLocation>
</comment>
<feature type="disulfide bond" evidence="4">
    <location>
        <begin position="126"/>
        <end position="153"/>
    </location>
</feature>
<keyword evidence="5" id="KW-0732">Signal</keyword>
<evidence type="ECO:0000313" key="7">
    <source>
        <dbReference type="EMBL" id="TRY78688.1"/>
    </source>
</evidence>
<evidence type="ECO:0000256" key="1">
    <source>
        <dbReference type="ARBA" id="ARBA00004613"/>
    </source>
</evidence>
<dbReference type="Proteomes" id="UP000318571">
    <property type="component" value="Chromosome 11"/>
</dbReference>
<sequence>MWWGLLHRQERGGPLFLRFSLSLLIIQNMRTPGANAQKLEEVALPIQEAYITDFDHHSEFPPRAAKVSLDLGSSSYSSMMGRSHYRSLGSASRSSPKHALADFTDFLSRQTSGLDPNGDSMGCGFCRTDLREGDNGTVKSSNFPYPYPDNENCLWLLQTVDPDLRVALTCDTIHLESCGTLGKNSPMWKDYLIISPLWSFKKSWVYCGHATTMTALRHISLCDKMAIAFRSNENGKRYQGFHCTYQVFRSEEGRLGANV</sequence>
<reference evidence="7 8" key="1">
    <citation type="journal article" date="2018" name="Nat. Ecol. Evol.">
        <title>Genomic signatures of mitonuclear coevolution across populations of Tigriopus californicus.</title>
        <authorList>
            <person name="Barreto F.S."/>
            <person name="Watson E.T."/>
            <person name="Lima T.G."/>
            <person name="Willett C.S."/>
            <person name="Edmands S."/>
            <person name="Li W."/>
            <person name="Burton R.S."/>
        </authorList>
    </citation>
    <scope>NUCLEOTIDE SEQUENCE [LARGE SCALE GENOMIC DNA]</scope>
    <source>
        <strain evidence="7 8">San Diego</strain>
    </source>
</reference>
<dbReference type="InterPro" id="IPR035914">
    <property type="entry name" value="Sperma_CUB_dom_sf"/>
</dbReference>
<name>A0A553PLY7_TIGCA</name>
<dbReference type="Gene3D" id="2.60.120.290">
    <property type="entry name" value="Spermadhesin, CUB domain"/>
    <property type="match status" value="1"/>
</dbReference>
<evidence type="ECO:0000313" key="8">
    <source>
        <dbReference type="Proteomes" id="UP000318571"/>
    </source>
</evidence>
<dbReference type="AlphaFoldDB" id="A0A553PLY7"/>
<dbReference type="SUPFAM" id="SSF49854">
    <property type="entry name" value="Spermadhesin, CUB domain"/>
    <property type="match status" value="1"/>
</dbReference>
<dbReference type="PANTHER" id="PTHR24255">
    <property type="entry name" value="COMPLEMENT COMPONENT 1, S SUBCOMPONENT-RELATED"/>
    <property type="match status" value="1"/>
</dbReference>